<dbReference type="InterPro" id="IPR003929">
    <property type="entry name" value="K_chnl_BK_asu"/>
</dbReference>
<dbReference type="Proteomes" id="UP001208570">
    <property type="component" value="Unassembled WGS sequence"/>
</dbReference>
<evidence type="ECO:0000259" key="17">
    <source>
        <dbReference type="Pfam" id="PF03493"/>
    </source>
</evidence>
<dbReference type="EMBL" id="JAODUP010000639">
    <property type="protein sequence ID" value="KAK2146016.1"/>
    <property type="molecule type" value="Genomic_DNA"/>
</dbReference>
<evidence type="ECO:0000256" key="3">
    <source>
        <dbReference type="ARBA" id="ARBA00022538"/>
    </source>
</evidence>
<protein>
    <recommendedName>
        <fullName evidence="13">BK channel</fullName>
    </recommendedName>
</protein>
<evidence type="ECO:0000256" key="10">
    <source>
        <dbReference type="ARBA" id="ARBA00023065"/>
    </source>
</evidence>
<keyword evidence="6" id="KW-0106">Calcium</keyword>
<keyword evidence="4 16" id="KW-0812">Transmembrane</keyword>
<dbReference type="Pfam" id="PF07885">
    <property type="entry name" value="Ion_trans_2"/>
    <property type="match status" value="1"/>
</dbReference>
<evidence type="ECO:0000256" key="13">
    <source>
        <dbReference type="ARBA" id="ARBA00029579"/>
    </source>
</evidence>
<keyword evidence="9 16" id="KW-1133">Transmembrane helix</keyword>
<evidence type="ECO:0000259" key="20">
    <source>
        <dbReference type="Pfam" id="PF22614"/>
    </source>
</evidence>
<comment type="caution">
    <text evidence="21">The sequence shown here is derived from an EMBL/GenBank/DDBJ whole genome shotgun (WGS) entry which is preliminary data.</text>
</comment>
<dbReference type="InterPro" id="IPR003148">
    <property type="entry name" value="RCK_N"/>
</dbReference>
<evidence type="ECO:0000256" key="14">
    <source>
        <dbReference type="ARBA" id="ARBA00034430"/>
    </source>
</evidence>
<dbReference type="FunFam" id="1.10.287.70:FF:000015">
    <property type="entry name" value="Calcium-activated potassium channel subunit alpha-1 isoform X7"/>
    <property type="match status" value="1"/>
</dbReference>
<feature type="transmembrane region" description="Helical" evidence="16">
    <location>
        <begin position="12"/>
        <end position="38"/>
    </location>
</feature>
<evidence type="ECO:0000256" key="16">
    <source>
        <dbReference type="SAM" id="Phobius"/>
    </source>
</evidence>
<gene>
    <name evidence="21" type="ORF">LSH36_639g01022</name>
</gene>
<evidence type="ECO:0000256" key="11">
    <source>
        <dbReference type="ARBA" id="ARBA00023136"/>
    </source>
</evidence>
<evidence type="ECO:0000256" key="7">
    <source>
        <dbReference type="ARBA" id="ARBA00022882"/>
    </source>
</evidence>
<evidence type="ECO:0000256" key="15">
    <source>
        <dbReference type="SAM" id="MobiDB-lite"/>
    </source>
</evidence>
<feature type="region of interest" description="Disordered" evidence="15">
    <location>
        <begin position="348"/>
        <end position="467"/>
    </location>
</feature>
<keyword evidence="7" id="KW-0851">Voltage-gated channel</keyword>
<accession>A0AAD9J4Q6</accession>
<dbReference type="Pfam" id="PF21014">
    <property type="entry name" value="Slowpoke_C"/>
    <property type="match status" value="1"/>
</dbReference>
<dbReference type="GO" id="GO:0034702">
    <property type="term" value="C:monoatomic ion channel complex"/>
    <property type="evidence" value="ECO:0007669"/>
    <property type="project" value="UniProtKB-KW"/>
</dbReference>
<name>A0AAD9J4Q6_9ANNE</name>
<sequence>MAACTLEIYWYYYIIVAVVTYFGGLLILIPARICWYALHKKRNTSIPRQDRKREFNCFSRMRAQASNILSGHTNFSKAVLQLLGSNKYNRDICGQVIGDTTQYIWLAFSCFFVAHYIIRFTAAPDKVYMWADLYSIVDHFTIGPLFVGLYLNRNWLDILQLSHIIKARNSIRIAQVVSIFATIWLTSSGFVHIVENNGDPFSNYSNGQRLTYWECVYWLLVTMSTVGFGEISPSTDIGRAFIVIFIMGSFAMFSTIIPELARAFGRNTKYHKPYKMTYGKKNKPGLEMEAFFKRHLNDVKFVQGTVMDLKTLEGVKVSCSSGNGHGDSGIVSYDGSVVVVVVVSGGGGGGNDGTGKGGSGSGSVGCDSDGSGGDSGNGGGNGSGDGNSGGSGGDRDDGSGNSGGSGGDGSGNGGGNGSGDGNSGGSGGSGGDGGDGSGNSGGSGGDGSGGGDNGSGKDGCSSGDSGNSDSGGGSGGGGCSCKCGGGGDNSSGIGGRGCSGIGGRGCSGIGGRCCSGMGGRGCSGMGGRGCSGIGGRGCSGMGGRGCSGIGGRGCSGMGGRGCSGMGGRGCSGMGGRGCSGIGGRGCSGMGGRGCSGMGGRGCSGMGGIGGSGMGGRGCSGIGGRGCSGMGGRGCSGIGGRGCSGIGGRGCSGIGGSIYLCTKIRDYLHYADACLIIANRSAVNPDAEDAANVMRATAVKNFNPDIRIIIQLLQYRNKLNLLHIPNWRWQSAGDDVICIAELKNGILAQNCLAPGASTLLCNLFTSRSSKRTNSSNWIDLYKEGAGNEIYIEDLSEAFVGMTFTQTASICMTELHMILVAVYVPEKNGKMKLKVNPGRGLIITSKMAGFFIAQSPEVAKRARTYRGDICDHRQPRFCPPSLGVNGKASNEYLNEASEKPCLPSISSDDDNYLEYLETIGSRLAHHGDSDPALLLHMNPADTGNREMLDITGMFHWCPSRSLEECLLDKAEARDHMFKGHVIVCLNASKDSPESGLVNFVLPLRSSCLRMNELRDIVFLTDPEHIEKEWKELANFPNIYVLPWCVVVVFGAGGVIVLIVVGGVIVLIVVGGAGGVIGGAGGVIGGAGGVIVFIVCFFIVWCVVVVFGAGGVIVLIVVGGVIVLIVVGGAGGVIGGAGGVIGGAGGVIGGAGGVHIDVDETLIDNEAILTTLTIKSMFGVDLERRIQSFGVLTNPEVFRRDAGMADDVPTITELEYDYNVVYVDPDDDDDPMLSLHLTAPFACSKAFVTSVLDSLLSCTYLNRAVLTLARALITGGETTEFEKVLSEGLNIVRKNTLIDVSSARPKSRLAQLSLACGPLEKLTHNFVYGELFNQSLYTYDILCLGLYRLMHPNSKDPRDRKRVVLCNCNYDLKLYPSDRVFVLQPYDMKYNPAGSQDTSCTNTPDALKSSVFFSPDSTQGKEQISQL</sequence>
<dbReference type="PANTHER" id="PTHR10027:SF33">
    <property type="entry name" value="CALCIUM-ACTIVATED POTASSIUM CHANNEL SUBUNIT ALPHA-1-RELATED"/>
    <property type="match status" value="1"/>
</dbReference>
<keyword evidence="2" id="KW-0813">Transport</keyword>
<dbReference type="SUPFAM" id="SSF81324">
    <property type="entry name" value="Voltage-gated potassium channels"/>
    <property type="match status" value="1"/>
</dbReference>
<keyword evidence="22" id="KW-1185">Reference proteome</keyword>
<evidence type="ECO:0000256" key="8">
    <source>
        <dbReference type="ARBA" id="ARBA00022958"/>
    </source>
</evidence>
<reference evidence="21" key="1">
    <citation type="journal article" date="2023" name="Mol. Biol. Evol.">
        <title>Third-Generation Sequencing Reveals the Adaptive Role of the Epigenome in Three Deep-Sea Polychaetes.</title>
        <authorList>
            <person name="Perez M."/>
            <person name="Aroh O."/>
            <person name="Sun Y."/>
            <person name="Lan Y."/>
            <person name="Juniper S.K."/>
            <person name="Young C.R."/>
            <person name="Angers B."/>
            <person name="Qian P.Y."/>
        </authorList>
    </citation>
    <scope>NUCLEOTIDE SEQUENCE</scope>
    <source>
        <strain evidence="21">P08H-3</strain>
    </source>
</reference>
<evidence type="ECO:0000259" key="19">
    <source>
        <dbReference type="Pfam" id="PF21014"/>
    </source>
</evidence>
<feature type="transmembrane region" description="Helical" evidence="16">
    <location>
        <begin position="1110"/>
        <end position="1131"/>
    </location>
</feature>
<feature type="domain" description="RCK N-terminal" evidence="20">
    <location>
        <begin position="667"/>
        <end position="709"/>
    </location>
</feature>
<dbReference type="InterPro" id="IPR027359">
    <property type="entry name" value="Volt_channel_dom_sf"/>
</dbReference>
<comment type="subcellular location">
    <subcellularLocation>
        <location evidence="1">Membrane</location>
        <topology evidence="1">Multi-pass membrane protein</topology>
    </subcellularLocation>
</comment>
<feature type="transmembrane region" description="Helical" evidence="16">
    <location>
        <begin position="133"/>
        <end position="152"/>
    </location>
</feature>
<dbReference type="Pfam" id="PF03493">
    <property type="entry name" value="BK_channel_a"/>
    <property type="match status" value="1"/>
</dbReference>
<dbReference type="InterPro" id="IPR048735">
    <property type="entry name" value="Slowpoke-like_C"/>
</dbReference>
<feature type="transmembrane region" description="Helical" evidence="16">
    <location>
        <begin position="173"/>
        <end position="194"/>
    </location>
</feature>
<organism evidence="21 22">
    <name type="scientific">Paralvinella palmiformis</name>
    <dbReference type="NCBI Taxonomy" id="53620"/>
    <lineage>
        <taxon>Eukaryota</taxon>
        <taxon>Metazoa</taxon>
        <taxon>Spiralia</taxon>
        <taxon>Lophotrochozoa</taxon>
        <taxon>Annelida</taxon>
        <taxon>Polychaeta</taxon>
        <taxon>Sedentaria</taxon>
        <taxon>Canalipalpata</taxon>
        <taxon>Terebellida</taxon>
        <taxon>Terebelliformia</taxon>
        <taxon>Alvinellidae</taxon>
        <taxon>Paralvinella</taxon>
    </lineage>
</organism>
<evidence type="ECO:0000256" key="12">
    <source>
        <dbReference type="ARBA" id="ARBA00023303"/>
    </source>
</evidence>
<comment type="catalytic activity">
    <reaction evidence="14">
        <text>K(+)(in) = K(+)(out)</text>
        <dbReference type="Rhea" id="RHEA:29463"/>
        <dbReference type="ChEBI" id="CHEBI:29103"/>
    </reaction>
</comment>
<proteinExistence type="predicted"/>
<feature type="transmembrane region" description="Helical" evidence="16">
    <location>
        <begin position="1038"/>
        <end position="1067"/>
    </location>
</feature>
<evidence type="ECO:0000259" key="18">
    <source>
        <dbReference type="Pfam" id="PF07885"/>
    </source>
</evidence>
<dbReference type="InterPro" id="IPR013099">
    <property type="entry name" value="K_chnl_dom"/>
</dbReference>
<feature type="transmembrane region" description="Helical" evidence="16">
    <location>
        <begin position="210"/>
        <end position="228"/>
    </location>
</feature>
<dbReference type="InterPro" id="IPR047871">
    <property type="entry name" value="K_chnl_Slo-like"/>
</dbReference>
<feature type="transmembrane region" description="Helical" evidence="16">
    <location>
        <begin position="103"/>
        <end position="121"/>
    </location>
</feature>
<feature type="domain" description="Calcium-activated potassium channel BK alpha subunit" evidence="17">
    <location>
        <begin position="733"/>
        <end position="820"/>
    </location>
</feature>
<dbReference type="Pfam" id="PF22614">
    <property type="entry name" value="Slo-like_RCK"/>
    <property type="match status" value="2"/>
</dbReference>
<feature type="domain" description="RCK N-terminal" evidence="20">
    <location>
        <begin position="975"/>
        <end position="1039"/>
    </location>
</feature>
<keyword evidence="3" id="KW-0633">Potassium transport</keyword>
<feature type="compositionally biased region" description="Low complexity" evidence="15">
    <location>
        <begin position="458"/>
        <end position="467"/>
    </location>
</feature>
<dbReference type="Gene3D" id="1.20.120.350">
    <property type="entry name" value="Voltage-gated potassium channels. Chain C"/>
    <property type="match status" value="1"/>
</dbReference>
<feature type="compositionally biased region" description="Gly residues" evidence="15">
    <location>
        <begin position="400"/>
        <end position="457"/>
    </location>
</feature>
<evidence type="ECO:0000256" key="1">
    <source>
        <dbReference type="ARBA" id="ARBA00004141"/>
    </source>
</evidence>
<feature type="compositionally biased region" description="Gly residues" evidence="15">
    <location>
        <begin position="370"/>
        <end position="392"/>
    </location>
</feature>
<keyword evidence="12" id="KW-0407">Ion channel</keyword>
<evidence type="ECO:0000313" key="21">
    <source>
        <dbReference type="EMBL" id="KAK2146016.1"/>
    </source>
</evidence>
<evidence type="ECO:0000256" key="2">
    <source>
        <dbReference type="ARBA" id="ARBA00022448"/>
    </source>
</evidence>
<evidence type="ECO:0000256" key="6">
    <source>
        <dbReference type="ARBA" id="ARBA00022837"/>
    </source>
</evidence>
<evidence type="ECO:0000256" key="9">
    <source>
        <dbReference type="ARBA" id="ARBA00022989"/>
    </source>
</evidence>
<feature type="compositionally biased region" description="Gly residues" evidence="15">
    <location>
        <begin position="348"/>
        <end position="363"/>
    </location>
</feature>
<feature type="transmembrane region" description="Helical" evidence="16">
    <location>
        <begin position="1079"/>
        <end position="1104"/>
    </location>
</feature>
<feature type="domain" description="Potassium channel" evidence="18">
    <location>
        <begin position="181"/>
        <end position="264"/>
    </location>
</feature>
<keyword evidence="8" id="KW-0630">Potassium</keyword>
<evidence type="ECO:0000313" key="22">
    <source>
        <dbReference type="Proteomes" id="UP001208570"/>
    </source>
</evidence>
<dbReference type="Gene3D" id="1.10.287.70">
    <property type="match status" value="1"/>
</dbReference>
<keyword evidence="11 16" id="KW-0472">Membrane</keyword>
<dbReference type="PANTHER" id="PTHR10027">
    <property type="entry name" value="CALCIUM-ACTIVATED POTASSIUM CHANNEL ALPHA CHAIN"/>
    <property type="match status" value="1"/>
</dbReference>
<evidence type="ECO:0000256" key="4">
    <source>
        <dbReference type="ARBA" id="ARBA00022692"/>
    </source>
</evidence>
<keyword evidence="10" id="KW-0406">Ion transport</keyword>
<keyword evidence="5" id="KW-0631">Potassium channel</keyword>
<evidence type="ECO:0000256" key="5">
    <source>
        <dbReference type="ARBA" id="ARBA00022826"/>
    </source>
</evidence>
<feature type="transmembrane region" description="Helical" evidence="16">
    <location>
        <begin position="240"/>
        <end position="257"/>
    </location>
</feature>
<feature type="domain" description="Ca2+-activated K+ channel Slowpoke-like C-terminal" evidence="19">
    <location>
        <begin position="1262"/>
        <end position="1380"/>
    </location>
</feature>
<dbReference type="GO" id="GO:0060072">
    <property type="term" value="F:large conductance calcium-activated potassium channel activity"/>
    <property type="evidence" value="ECO:0007669"/>
    <property type="project" value="TreeGrafter"/>
</dbReference>